<dbReference type="InterPro" id="IPR058575">
    <property type="entry name" value="NTP_transf_8_dom"/>
</dbReference>
<evidence type="ECO:0000313" key="2">
    <source>
        <dbReference type="EMBL" id="MET2825478.1"/>
    </source>
</evidence>
<evidence type="ECO:0000259" key="1">
    <source>
        <dbReference type="Pfam" id="PF12281"/>
    </source>
</evidence>
<dbReference type="Pfam" id="PF12281">
    <property type="entry name" value="NTP_transf_8"/>
    <property type="match status" value="1"/>
</dbReference>
<gene>
    <name evidence="2" type="ORF">ABVQ20_00645</name>
</gene>
<accession>A0ABV2D7M0</accession>
<sequence>MKEVDIVYRTMFAELDQRTFDAAFASDFSSDGLFVKQKSKNQEFWYFQTNVDGKPVRKYVGPSSSKEIDDRVKTFKELKNDLKSRRKLVSTLVRNAYLPAPERFTGDVVAALSNAGLFRLRGVLVGTVAYQCYPGLLGIRLPSTAMQTGDADFAQFHSISAAIEDSLPPILDVLKAIDPTFRDIPHQSDGKFSTQFENAGKFRVEFLTPNTGSEEYSGRAAKMPALGGAAAQPLGFLDFLIQDPVRTVMLHKSGVPVTVPAAERYAVHKLIVSSRRRNDAPGYTKRAKDILQAASLVEALVQTRRHGDLAMAFAEAWNRGPSWREGISTGLSYIEDNKRGLVEDGLRKGLLEIDEDSRDFSLAS</sequence>
<feature type="domain" description="Nucleotidyltransferase-like" evidence="1">
    <location>
        <begin position="104"/>
        <end position="317"/>
    </location>
</feature>
<dbReference type="Proteomes" id="UP001548832">
    <property type="component" value="Unassembled WGS sequence"/>
</dbReference>
<organism evidence="2 3">
    <name type="scientific">Mesorhizobium shangrilense</name>
    <dbReference type="NCBI Taxonomy" id="460060"/>
    <lineage>
        <taxon>Bacteria</taxon>
        <taxon>Pseudomonadati</taxon>
        <taxon>Pseudomonadota</taxon>
        <taxon>Alphaproteobacteria</taxon>
        <taxon>Hyphomicrobiales</taxon>
        <taxon>Phyllobacteriaceae</taxon>
        <taxon>Mesorhizobium</taxon>
    </lineage>
</organism>
<proteinExistence type="predicted"/>
<reference evidence="2 3" key="1">
    <citation type="submission" date="2024-06" db="EMBL/GenBank/DDBJ databases">
        <authorList>
            <person name="Kim D.-U."/>
        </authorList>
    </citation>
    <scope>NUCLEOTIDE SEQUENCE [LARGE SCALE GENOMIC DNA]</scope>
    <source>
        <strain evidence="2 3">KACC15460</strain>
    </source>
</reference>
<comment type="caution">
    <text evidence="2">The sequence shown here is derived from an EMBL/GenBank/DDBJ whole genome shotgun (WGS) entry which is preliminary data.</text>
</comment>
<protein>
    <submittedName>
        <fullName evidence="2">GSU2403 family nucleotidyltransferase fold protein</fullName>
    </submittedName>
</protein>
<dbReference type="EMBL" id="JBEWSZ010000001">
    <property type="protein sequence ID" value="MET2825478.1"/>
    <property type="molecule type" value="Genomic_DNA"/>
</dbReference>
<dbReference type="RefSeq" id="WP_354457572.1">
    <property type="nucleotide sequence ID" value="NZ_JBEWSZ010000001.1"/>
</dbReference>
<keyword evidence="3" id="KW-1185">Reference proteome</keyword>
<evidence type="ECO:0000313" key="3">
    <source>
        <dbReference type="Proteomes" id="UP001548832"/>
    </source>
</evidence>
<dbReference type="PIRSF" id="PIRSF031854">
    <property type="entry name" value="UCP031854"/>
    <property type="match status" value="1"/>
</dbReference>
<name>A0ABV2D7M0_9HYPH</name>
<dbReference type="InterPro" id="IPR022550">
    <property type="entry name" value="NTP_transf_8"/>
</dbReference>